<sequence>MIGDVADQVSMAAEMSLWNTGALTTAAVATDMLTVRLIAYHLPGTQAADLGITPSVYSVTTDSTAVQHGQVFNAGGYTVAQAIAADALRTGYHSTVLPTGS</sequence>
<comment type="caution">
    <text evidence="2">The sequence shown here is derived from an EMBL/GenBank/DDBJ whole genome shotgun (WGS) entry which is preliminary data.</text>
</comment>
<dbReference type="Proteomes" id="UP000565205">
    <property type="component" value="Unassembled WGS sequence"/>
</dbReference>
<evidence type="ECO:0000313" key="4">
    <source>
        <dbReference type="Proteomes" id="UP000565205"/>
    </source>
</evidence>
<evidence type="ECO:0000313" key="2">
    <source>
        <dbReference type="EMBL" id="NVN28893.1"/>
    </source>
</evidence>
<name>A0A850NGX1_9PROT</name>
<dbReference type="EMBL" id="JABXXQ010000004">
    <property type="protein sequence ID" value="NVN28893.1"/>
    <property type="molecule type" value="Genomic_DNA"/>
</dbReference>
<reference evidence="2 4" key="1">
    <citation type="submission" date="2020-06" db="EMBL/GenBank/DDBJ databases">
        <title>Description of novel acetic acid bacteria.</title>
        <authorList>
            <person name="Sombolestani A."/>
        </authorList>
    </citation>
    <scope>NUCLEOTIDE SEQUENCE [LARGE SCALE GENOMIC DNA]</scope>
    <source>
        <strain evidence="2 4">LMG 26838</strain>
    </source>
</reference>
<protein>
    <submittedName>
        <fullName evidence="2">Uncharacterized protein</fullName>
    </submittedName>
</protein>
<gene>
    <name evidence="1" type="ORF">FHR90_001226</name>
    <name evidence="2" type="ORF">HUK83_00840</name>
</gene>
<dbReference type="EMBL" id="JACHXV010000004">
    <property type="protein sequence ID" value="MBB3173403.1"/>
    <property type="molecule type" value="Genomic_DNA"/>
</dbReference>
<keyword evidence="3" id="KW-1185">Reference proteome</keyword>
<dbReference type="Proteomes" id="UP000557688">
    <property type="component" value="Unassembled WGS sequence"/>
</dbReference>
<evidence type="ECO:0000313" key="3">
    <source>
        <dbReference type="Proteomes" id="UP000557688"/>
    </source>
</evidence>
<accession>A0A850NGX1</accession>
<dbReference type="RefSeq" id="WP_176621647.1">
    <property type="nucleotide sequence ID" value="NZ_JABXXQ010000004.1"/>
</dbReference>
<evidence type="ECO:0000313" key="1">
    <source>
        <dbReference type="EMBL" id="MBB3173403.1"/>
    </source>
</evidence>
<organism evidence="2 4">
    <name type="scientific">Endobacter medicaginis</name>
    <dbReference type="NCBI Taxonomy" id="1181271"/>
    <lineage>
        <taxon>Bacteria</taxon>
        <taxon>Pseudomonadati</taxon>
        <taxon>Pseudomonadota</taxon>
        <taxon>Alphaproteobacteria</taxon>
        <taxon>Acetobacterales</taxon>
        <taxon>Acetobacteraceae</taxon>
        <taxon>Endobacter</taxon>
    </lineage>
</organism>
<reference evidence="1 3" key="2">
    <citation type="submission" date="2020-08" db="EMBL/GenBank/DDBJ databases">
        <title>Genomic Encyclopedia of Type Strains, Phase III (KMG-III): the genomes of soil and plant-associated and newly described type strains.</title>
        <authorList>
            <person name="Whitman W."/>
        </authorList>
    </citation>
    <scope>NUCLEOTIDE SEQUENCE [LARGE SCALE GENOMIC DNA]</scope>
    <source>
        <strain evidence="1 3">CECT 8088</strain>
    </source>
</reference>
<dbReference type="AlphaFoldDB" id="A0A850NGX1"/>
<proteinExistence type="predicted"/>